<evidence type="ECO:0000256" key="3">
    <source>
        <dbReference type="ARBA" id="ARBA00022777"/>
    </source>
</evidence>
<dbReference type="EMBL" id="PXYI01000002">
    <property type="protein sequence ID" value="PSJ41596.1"/>
    <property type="molecule type" value="Genomic_DNA"/>
</dbReference>
<evidence type="ECO:0000256" key="2">
    <source>
        <dbReference type="ARBA" id="ARBA00022741"/>
    </source>
</evidence>
<dbReference type="Proteomes" id="UP000241167">
    <property type="component" value="Unassembled WGS sequence"/>
</dbReference>
<dbReference type="InterPro" id="IPR045116">
    <property type="entry name" value="Clp1/Grc3"/>
</dbReference>
<keyword evidence="4" id="KW-0067">ATP-binding</keyword>
<gene>
    <name evidence="6" type="ORF">C7I55_04640</name>
</gene>
<dbReference type="PANTHER" id="PTHR12755:SF3">
    <property type="entry name" value="POLYNUCLEOTIDE 5'-HYDROXYL-KINASE NOL9"/>
    <property type="match status" value="1"/>
</dbReference>
<keyword evidence="2" id="KW-0547">Nucleotide-binding</keyword>
<keyword evidence="3" id="KW-0418">Kinase</keyword>
<dbReference type="InterPro" id="IPR032319">
    <property type="entry name" value="CLP1_P"/>
</dbReference>
<evidence type="ECO:0000256" key="4">
    <source>
        <dbReference type="ARBA" id="ARBA00022840"/>
    </source>
</evidence>
<sequence>MRAIQIIPEAWQERIDMIARGAAERIIVIGPTDVGKSSFIRALAARRDFALLDLDPGQKMVGPPGTVSRGRIEPVSGGTICNRFVFVGSTSGIVISRIALAAEQLAGAGPIVVNTSGFVSGPGARLQTASIAAVNPDLVIAIGIDAVPMPKAGRTNLLLLPRSPLARRKSPAERRRIRQEALDRHLGSARVALAREALRFNPAPPLPFTIADRPLCALADSEGEDMAIGVLHAAGPERIVVQCAAPPRPVVTVRLGSIWLSPSGGAWRLRDRLTPAAG</sequence>
<proteinExistence type="predicted"/>
<organism evidence="6 7">
    <name type="scientific">Allosphingosinicella deserti</name>
    <dbReference type="NCBI Taxonomy" id="2116704"/>
    <lineage>
        <taxon>Bacteria</taxon>
        <taxon>Pseudomonadati</taxon>
        <taxon>Pseudomonadota</taxon>
        <taxon>Alphaproteobacteria</taxon>
        <taxon>Sphingomonadales</taxon>
        <taxon>Sphingomonadaceae</taxon>
        <taxon>Allosphingosinicella</taxon>
    </lineage>
</organism>
<keyword evidence="7" id="KW-1185">Reference proteome</keyword>
<accession>A0A2P7QUF7</accession>
<evidence type="ECO:0000259" key="5">
    <source>
        <dbReference type="Pfam" id="PF16575"/>
    </source>
</evidence>
<dbReference type="Gene3D" id="3.40.50.300">
    <property type="entry name" value="P-loop containing nucleotide triphosphate hydrolases"/>
    <property type="match status" value="1"/>
</dbReference>
<reference evidence="6 7" key="1">
    <citation type="submission" date="2018-03" db="EMBL/GenBank/DDBJ databases">
        <title>The draft genome of Sphingosinicella sp. GL-C-18.</title>
        <authorList>
            <person name="Liu L."/>
            <person name="Li L."/>
            <person name="Liang L."/>
            <person name="Zhang X."/>
            <person name="Wang T."/>
        </authorList>
    </citation>
    <scope>NUCLEOTIDE SEQUENCE [LARGE SCALE GENOMIC DNA]</scope>
    <source>
        <strain evidence="6 7">GL-C-18</strain>
    </source>
</reference>
<evidence type="ECO:0000313" key="6">
    <source>
        <dbReference type="EMBL" id="PSJ41596.1"/>
    </source>
</evidence>
<dbReference type="GO" id="GO:0006396">
    <property type="term" value="P:RNA processing"/>
    <property type="evidence" value="ECO:0007669"/>
    <property type="project" value="InterPro"/>
</dbReference>
<dbReference type="PANTHER" id="PTHR12755">
    <property type="entry name" value="CLEAVAGE/POLYADENYLATION FACTOR IA SUBUNIT CLP1P"/>
    <property type="match status" value="1"/>
</dbReference>
<keyword evidence="1" id="KW-0808">Transferase</keyword>
<dbReference type="GO" id="GO:0005524">
    <property type="term" value="F:ATP binding"/>
    <property type="evidence" value="ECO:0007669"/>
    <property type="project" value="UniProtKB-KW"/>
</dbReference>
<dbReference type="SUPFAM" id="SSF52540">
    <property type="entry name" value="P-loop containing nucleoside triphosphate hydrolases"/>
    <property type="match status" value="2"/>
</dbReference>
<protein>
    <recommendedName>
        <fullName evidence="5">Clp1 P-loop domain-containing protein</fullName>
    </recommendedName>
</protein>
<dbReference type="Pfam" id="PF16575">
    <property type="entry name" value="CLP1_P"/>
    <property type="match status" value="1"/>
</dbReference>
<dbReference type="InterPro" id="IPR027417">
    <property type="entry name" value="P-loop_NTPase"/>
</dbReference>
<evidence type="ECO:0000256" key="1">
    <source>
        <dbReference type="ARBA" id="ARBA00022679"/>
    </source>
</evidence>
<dbReference type="AlphaFoldDB" id="A0A2P7QUF7"/>
<feature type="domain" description="Clp1 P-loop" evidence="5">
    <location>
        <begin position="30"/>
        <end position="182"/>
    </location>
</feature>
<dbReference type="GO" id="GO:0051731">
    <property type="term" value="F:polynucleotide 5'-hydroxyl-kinase activity"/>
    <property type="evidence" value="ECO:0007669"/>
    <property type="project" value="InterPro"/>
</dbReference>
<name>A0A2P7QUF7_9SPHN</name>
<comment type="caution">
    <text evidence="6">The sequence shown here is derived from an EMBL/GenBank/DDBJ whole genome shotgun (WGS) entry which is preliminary data.</text>
</comment>
<evidence type="ECO:0000313" key="7">
    <source>
        <dbReference type="Proteomes" id="UP000241167"/>
    </source>
</evidence>